<gene>
    <name evidence="8" type="ORF">PCOR1329_LOCUS16070</name>
</gene>
<keyword evidence="3" id="KW-0812">Transmembrane</keyword>
<evidence type="ECO:0000256" key="3">
    <source>
        <dbReference type="ARBA" id="ARBA00022692"/>
    </source>
</evidence>
<keyword evidence="4" id="KW-1133">Transmembrane helix</keyword>
<feature type="compositionally biased region" description="Gly residues" evidence="7">
    <location>
        <begin position="1"/>
        <end position="11"/>
    </location>
</feature>
<evidence type="ECO:0008006" key="10">
    <source>
        <dbReference type="Google" id="ProtNLM"/>
    </source>
</evidence>
<feature type="region of interest" description="Disordered" evidence="7">
    <location>
        <begin position="1"/>
        <end position="109"/>
    </location>
</feature>
<evidence type="ECO:0000256" key="7">
    <source>
        <dbReference type="SAM" id="MobiDB-lite"/>
    </source>
</evidence>
<name>A0ABN9R1I5_9DINO</name>
<feature type="compositionally biased region" description="Low complexity" evidence="7">
    <location>
        <begin position="58"/>
        <end position="68"/>
    </location>
</feature>
<feature type="compositionally biased region" description="Gly residues" evidence="7">
    <location>
        <begin position="100"/>
        <end position="109"/>
    </location>
</feature>
<keyword evidence="9" id="KW-1185">Reference proteome</keyword>
<dbReference type="InterPro" id="IPR007248">
    <property type="entry name" value="Mpv17_PMP22"/>
</dbReference>
<evidence type="ECO:0000256" key="6">
    <source>
        <dbReference type="RuleBase" id="RU363053"/>
    </source>
</evidence>
<evidence type="ECO:0000256" key="5">
    <source>
        <dbReference type="ARBA" id="ARBA00023136"/>
    </source>
</evidence>
<evidence type="ECO:0000256" key="4">
    <source>
        <dbReference type="ARBA" id="ARBA00022989"/>
    </source>
</evidence>
<reference evidence="8" key="1">
    <citation type="submission" date="2023-10" db="EMBL/GenBank/DDBJ databases">
        <authorList>
            <person name="Chen Y."/>
            <person name="Shah S."/>
            <person name="Dougan E. K."/>
            <person name="Thang M."/>
            <person name="Chan C."/>
        </authorList>
    </citation>
    <scope>NUCLEOTIDE SEQUENCE [LARGE SCALE GENOMIC DNA]</scope>
</reference>
<evidence type="ECO:0000256" key="1">
    <source>
        <dbReference type="ARBA" id="ARBA00004141"/>
    </source>
</evidence>
<dbReference type="PANTHER" id="PTHR11266">
    <property type="entry name" value="PEROXISOMAL MEMBRANE PROTEIN 2, PXMP2 MPV17"/>
    <property type="match status" value="1"/>
</dbReference>
<comment type="caution">
    <text evidence="8">The sequence shown here is derived from an EMBL/GenBank/DDBJ whole genome shotgun (WGS) entry which is preliminary data.</text>
</comment>
<keyword evidence="5" id="KW-0472">Membrane</keyword>
<dbReference type="Proteomes" id="UP001189429">
    <property type="component" value="Unassembled WGS sequence"/>
</dbReference>
<evidence type="ECO:0000256" key="2">
    <source>
        <dbReference type="ARBA" id="ARBA00006824"/>
    </source>
</evidence>
<protein>
    <recommendedName>
        <fullName evidence="10">Protein TIC 20</fullName>
    </recommendedName>
</protein>
<sequence>LEAPGGWGGACAQGACRRPPSTAGPGPGQGTGERLAAQTSPPTQPKAPPRRRRDARALARADGAVAQANQRRGLRWAERRCGRQLPGARGAREAGRPGRRGGAPGGAGTLHGIRRWTTMVAWGGLLGVALPPWYRRLDVWFGPGMNPLKLLFHQFMMSPIFNTCFLSYIETMRELPLDTAPQRVQRRLEADLVPLTSRSFPFWIVVNTMNLYCIPQQLRTVTMSCVNCGWTIRVLPEVPRAQGAPWTGMSSYRRILEDK</sequence>
<evidence type="ECO:0000313" key="9">
    <source>
        <dbReference type="Proteomes" id="UP001189429"/>
    </source>
</evidence>
<accession>A0ABN9R1I5</accession>
<comment type="subcellular location">
    <subcellularLocation>
        <location evidence="1">Membrane</location>
        <topology evidence="1">Multi-pass membrane protein</topology>
    </subcellularLocation>
</comment>
<dbReference type="Pfam" id="PF04117">
    <property type="entry name" value="Mpv17_PMP22"/>
    <property type="match status" value="1"/>
</dbReference>
<dbReference type="EMBL" id="CAUYUJ010004898">
    <property type="protein sequence ID" value="CAK0811451.1"/>
    <property type="molecule type" value="Genomic_DNA"/>
</dbReference>
<feature type="non-terminal residue" evidence="8">
    <location>
        <position position="1"/>
    </location>
</feature>
<proteinExistence type="inferred from homology"/>
<organism evidence="8 9">
    <name type="scientific">Prorocentrum cordatum</name>
    <dbReference type="NCBI Taxonomy" id="2364126"/>
    <lineage>
        <taxon>Eukaryota</taxon>
        <taxon>Sar</taxon>
        <taxon>Alveolata</taxon>
        <taxon>Dinophyceae</taxon>
        <taxon>Prorocentrales</taxon>
        <taxon>Prorocentraceae</taxon>
        <taxon>Prorocentrum</taxon>
    </lineage>
</organism>
<comment type="similarity">
    <text evidence="2 6">Belongs to the peroxisomal membrane protein PXMP2/4 family.</text>
</comment>
<evidence type="ECO:0000313" key="8">
    <source>
        <dbReference type="EMBL" id="CAK0811451.1"/>
    </source>
</evidence>